<organism evidence="7 8">
    <name type="scientific">Octopus vulgaris</name>
    <name type="common">Common octopus</name>
    <dbReference type="NCBI Taxonomy" id="6645"/>
    <lineage>
        <taxon>Eukaryota</taxon>
        <taxon>Metazoa</taxon>
        <taxon>Spiralia</taxon>
        <taxon>Lophotrochozoa</taxon>
        <taxon>Mollusca</taxon>
        <taxon>Cephalopoda</taxon>
        <taxon>Coleoidea</taxon>
        <taxon>Octopodiformes</taxon>
        <taxon>Octopoda</taxon>
        <taxon>Incirrata</taxon>
        <taxon>Octopodidae</taxon>
        <taxon>Octopus</taxon>
    </lineage>
</organism>
<feature type="transmembrane region" description="Helical" evidence="5">
    <location>
        <begin position="155"/>
        <end position="178"/>
    </location>
</feature>
<evidence type="ECO:0000256" key="3">
    <source>
        <dbReference type="ARBA" id="ARBA00022989"/>
    </source>
</evidence>
<feature type="transmembrane region" description="Helical" evidence="5">
    <location>
        <begin position="364"/>
        <end position="382"/>
    </location>
</feature>
<dbReference type="GO" id="GO:0016020">
    <property type="term" value="C:membrane"/>
    <property type="evidence" value="ECO:0007669"/>
    <property type="project" value="UniProtKB-SubCell"/>
</dbReference>
<evidence type="ECO:0000256" key="5">
    <source>
        <dbReference type="SAM" id="Phobius"/>
    </source>
</evidence>
<evidence type="ECO:0000259" key="6">
    <source>
        <dbReference type="PROSITE" id="PS50850"/>
    </source>
</evidence>
<feature type="transmembrane region" description="Helical" evidence="5">
    <location>
        <begin position="238"/>
        <end position="257"/>
    </location>
</feature>
<feature type="transmembrane region" description="Helical" evidence="5">
    <location>
        <begin position="457"/>
        <end position="479"/>
    </location>
</feature>
<evidence type="ECO:0000256" key="1">
    <source>
        <dbReference type="ARBA" id="ARBA00004141"/>
    </source>
</evidence>
<evidence type="ECO:0000313" key="8">
    <source>
        <dbReference type="Proteomes" id="UP001162480"/>
    </source>
</evidence>
<evidence type="ECO:0000313" key="7">
    <source>
        <dbReference type="EMBL" id="CAI9720480.1"/>
    </source>
</evidence>
<keyword evidence="2 5" id="KW-0812">Transmembrane</keyword>
<evidence type="ECO:0000256" key="2">
    <source>
        <dbReference type="ARBA" id="ARBA00022692"/>
    </source>
</evidence>
<keyword evidence="3 5" id="KW-1133">Transmembrane helix</keyword>
<gene>
    <name evidence="7" type="ORF">OCTVUL_1B008573</name>
</gene>
<dbReference type="SUPFAM" id="SSF103473">
    <property type="entry name" value="MFS general substrate transporter"/>
    <property type="match status" value="1"/>
</dbReference>
<dbReference type="InterPro" id="IPR005828">
    <property type="entry name" value="MFS_sugar_transport-like"/>
</dbReference>
<dbReference type="Gene3D" id="1.20.1250.20">
    <property type="entry name" value="MFS general substrate transporter like domains"/>
    <property type="match status" value="1"/>
</dbReference>
<accession>A0AA36AQH2</accession>
<keyword evidence="4 5" id="KW-0472">Membrane</keyword>
<dbReference type="InterPro" id="IPR020846">
    <property type="entry name" value="MFS_dom"/>
</dbReference>
<feature type="transmembrane region" description="Helical" evidence="5">
    <location>
        <begin position="485"/>
        <end position="505"/>
    </location>
</feature>
<dbReference type="InterPro" id="IPR005829">
    <property type="entry name" value="Sugar_transporter_CS"/>
</dbReference>
<feature type="transmembrane region" description="Helical" evidence="5">
    <location>
        <begin position="334"/>
        <end position="352"/>
    </location>
</feature>
<dbReference type="PROSITE" id="PS00216">
    <property type="entry name" value="SUGAR_TRANSPORT_1"/>
    <property type="match status" value="1"/>
</dbReference>
<feature type="transmembrane region" description="Helical" evidence="5">
    <location>
        <begin position="420"/>
        <end position="445"/>
    </location>
</feature>
<feature type="domain" description="Major facilitator superfamily (MFS) profile" evidence="6">
    <location>
        <begin position="84"/>
        <end position="510"/>
    </location>
</feature>
<dbReference type="GO" id="GO:0022857">
    <property type="term" value="F:transmembrane transporter activity"/>
    <property type="evidence" value="ECO:0007669"/>
    <property type="project" value="InterPro"/>
</dbReference>
<dbReference type="Pfam" id="PF00083">
    <property type="entry name" value="Sugar_tr"/>
    <property type="match status" value="1"/>
</dbReference>
<dbReference type="InterPro" id="IPR036259">
    <property type="entry name" value="MFS_trans_sf"/>
</dbReference>
<feature type="transmembrane region" description="Helical" evidence="5">
    <location>
        <begin position="184"/>
        <end position="200"/>
    </location>
</feature>
<dbReference type="PANTHER" id="PTHR24064">
    <property type="entry name" value="SOLUTE CARRIER FAMILY 22 MEMBER"/>
    <property type="match status" value="1"/>
</dbReference>
<keyword evidence="8" id="KW-1185">Reference proteome</keyword>
<reference evidence="7" key="1">
    <citation type="submission" date="2023-08" db="EMBL/GenBank/DDBJ databases">
        <authorList>
            <person name="Alioto T."/>
            <person name="Alioto T."/>
            <person name="Gomez Garrido J."/>
        </authorList>
    </citation>
    <scope>NUCLEOTIDE SEQUENCE</scope>
</reference>
<feature type="transmembrane region" description="Helical" evidence="5">
    <location>
        <begin position="212"/>
        <end position="232"/>
    </location>
</feature>
<protein>
    <submittedName>
        <fullName evidence="7">Organic cation transporter protein</fullName>
    </submittedName>
</protein>
<evidence type="ECO:0000256" key="4">
    <source>
        <dbReference type="ARBA" id="ARBA00023136"/>
    </source>
</evidence>
<dbReference type="Proteomes" id="UP001162480">
    <property type="component" value="Chromosome 3"/>
</dbReference>
<dbReference type="AlphaFoldDB" id="A0AA36AQH2"/>
<feature type="transmembrane region" description="Helical" evidence="5">
    <location>
        <begin position="394"/>
        <end position="414"/>
    </location>
</feature>
<dbReference type="PROSITE" id="PS50850">
    <property type="entry name" value="MFS"/>
    <property type="match status" value="1"/>
</dbReference>
<dbReference type="CDD" id="cd17317">
    <property type="entry name" value="MFS_SLC22"/>
    <property type="match status" value="1"/>
</dbReference>
<dbReference type="EMBL" id="OX597816">
    <property type="protein sequence ID" value="CAI9720480.1"/>
    <property type="molecule type" value="Genomic_DNA"/>
</dbReference>
<feature type="transmembrane region" description="Helical" evidence="5">
    <location>
        <begin position="123"/>
        <end position="143"/>
    </location>
</feature>
<comment type="subcellular location">
    <subcellularLocation>
        <location evidence="1">Membrane</location>
        <topology evidence="1">Multi-pass membrane protein</topology>
    </subcellularLocation>
</comment>
<proteinExistence type="predicted"/>
<name>A0AA36AQH2_OCTVU</name>
<sequence>MSVKKQYMKLKSFHFIFTTTILDSAKRERIQKCLVMNKSLKSCVALVPIKDDCLYCANYSEGTNTTVTPDWNNTQRENSNSSDKLLSLSCNALLQKEQCSKIIFDSEFTSIVSEWNLVCDQSYTITLINTLTMVGLLFGSLLTGPLSDYFGRKKILYGSYFLLLIFQIASGLTVSWQVYCGCRVLIGAFITCVMISNYILPMEFIVPKWRTVVGCVGFWAIGICLTSLWAYLIRDWRILTISSACFGFPFLLTWWFVAESPRWLLTKGKHEEMRKIITDMAQVNKRPIPDFAKLELFIQEDGNNEHVTNTMNGKKGQTTYSYWHLFNSIQNCKFTLILMFGWFVCCSVYYGLLFNTKSLHGDRYINLFLSGIVELPALLFVILVNNKFGRKRTIFLLVSSTGVLSTSVLIFHIFETASNYETVITVIITLAKSTGTGAWAALQVLTAEMFPTVVRSLGIAACSTMARIGAIIAMLILTLDELGKLIPFIIFGIECILFSVVLLFLPETSGLPLKDILNK</sequence>